<dbReference type="Pfam" id="PF00672">
    <property type="entry name" value="HAMP"/>
    <property type="match status" value="1"/>
</dbReference>
<comment type="catalytic activity">
    <reaction evidence="1">
        <text>ATP + protein L-histidine = ADP + protein N-phospho-L-histidine.</text>
        <dbReference type="EC" id="2.7.13.3"/>
    </reaction>
</comment>
<dbReference type="Proteomes" id="UP001205337">
    <property type="component" value="Unassembled WGS sequence"/>
</dbReference>
<evidence type="ECO:0000256" key="4">
    <source>
        <dbReference type="ARBA" id="ARBA00022553"/>
    </source>
</evidence>
<evidence type="ECO:0000256" key="2">
    <source>
        <dbReference type="ARBA" id="ARBA00004236"/>
    </source>
</evidence>
<reference evidence="14 15" key="1">
    <citation type="submission" date="2022-08" db="EMBL/GenBank/DDBJ databases">
        <authorList>
            <person name="Li F."/>
        </authorList>
    </citation>
    <scope>NUCLEOTIDE SEQUENCE [LARGE SCALE GENOMIC DNA]</scope>
    <source>
        <strain evidence="14 15">10F1B-8-1</strain>
    </source>
</reference>
<evidence type="ECO:0000256" key="5">
    <source>
        <dbReference type="ARBA" id="ARBA00022679"/>
    </source>
</evidence>
<evidence type="ECO:0000256" key="3">
    <source>
        <dbReference type="ARBA" id="ARBA00012438"/>
    </source>
</evidence>
<dbReference type="InterPro" id="IPR003661">
    <property type="entry name" value="HisK_dim/P_dom"/>
</dbReference>
<keyword evidence="9" id="KW-0902">Two-component regulatory system</keyword>
<dbReference type="RefSeq" id="WP_258798869.1">
    <property type="nucleotide sequence ID" value="NZ_JANTHX010000007.1"/>
</dbReference>
<protein>
    <recommendedName>
        <fullName evidence="3">histidine kinase</fullName>
        <ecNumber evidence="3">2.7.13.3</ecNumber>
    </recommendedName>
</protein>
<dbReference type="Gene3D" id="1.10.287.130">
    <property type="match status" value="1"/>
</dbReference>
<feature type="domain" description="HAMP" evidence="13">
    <location>
        <begin position="171"/>
        <end position="223"/>
    </location>
</feature>
<dbReference type="SUPFAM" id="SSF47384">
    <property type="entry name" value="Homodimeric domain of signal transducing histidine kinase"/>
    <property type="match status" value="1"/>
</dbReference>
<dbReference type="SMART" id="SM00387">
    <property type="entry name" value="HATPase_c"/>
    <property type="match status" value="1"/>
</dbReference>
<evidence type="ECO:0000256" key="6">
    <source>
        <dbReference type="ARBA" id="ARBA00022692"/>
    </source>
</evidence>
<evidence type="ECO:0000313" key="14">
    <source>
        <dbReference type="EMBL" id="MCS0499789.1"/>
    </source>
</evidence>
<dbReference type="CDD" id="cd00075">
    <property type="entry name" value="HATPase"/>
    <property type="match status" value="1"/>
</dbReference>
<evidence type="ECO:0000259" key="13">
    <source>
        <dbReference type="PROSITE" id="PS50885"/>
    </source>
</evidence>
<feature type="transmembrane region" description="Helical" evidence="11">
    <location>
        <begin position="147"/>
        <end position="170"/>
    </location>
</feature>
<dbReference type="Pfam" id="PF00512">
    <property type="entry name" value="HisKA"/>
    <property type="match status" value="1"/>
</dbReference>
<dbReference type="InterPro" id="IPR005467">
    <property type="entry name" value="His_kinase_dom"/>
</dbReference>
<evidence type="ECO:0000313" key="15">
    <source>
        <dbReference type="Proteomes" id="UP001205337"/>
    </source>
</evidence>
<evidence type="ECO:0000256" key="9">
    <source>
        <dbReference type="ARBA" id="ARBA00023012"/>
    </source>
</evidence>
<keyword evidence="7 14" id="KW-0418">Kinase</keyword>
<dbReference type="Pfam" id="PF02518">
    <property type="entry name" value="HATPase_c"/>
    <property type="match status" value="1"/>
</dbReference>
<dbReference type="InterPro" id="IPR006311">
    <property type="entry name" value="TAT_signal"/>
</dbReference>
<dbReference type="InterPro" id="IPR003660">
    <property type="entry name" value="HAMP_dom"/>
</dbReference>
<evidence type="ECO:0000256" key="10">
    <source>
        <dbReference type="ARBA" id="ARBA00023136"/>
    </source>
</evidence>
<dbReference type="PROSITE" id="PS50109">
    <property type="entry name" value="HIS_KIN"/>
    <property type="match status" value="1"/>
</dbReference>
<dbReference type="Gene3D" id="6.10.340.10">
    <property type="match status" value="1"/>
</dbReference>
<keyword evidence="5" id="KW-0808">Transferase</keyword>
<dbReference type="SUPFAM" id="SSF55874">
    <property type="entry name" value="ATPase domain of HSP90 chaperone/DNA topoisomerase II/histidine kinase"/>
    <property type="match status" value="1"/>
</dbReference>
<comment type="caution">
    <text evidence="14">The sequence shown here is derived from an EMBL/GenBank/DDBJ whole genome shotgun (WGS) entry which is preliminary data.</text>
</comment>
<name>A0ABT1ZGG7_9MICO</name>
<dbReference type="EC" id="2.7.13.3" evidence="3"/>
<dbReference type="InterPro" id="IPR036890">
    <property type="entry name" value="HATPase_C_sf"/>
</dbReference>
<dbReference type="InterPro" id="IPR050428">
    <property type="entry name" value="TCS_sensor_his_kinase"/>
</dbReference>
<dbReference type="EMBL" id="JANTHX010000007">
    <property type="protein sequence ID" value="MCS0499789.1"/>
    <property type="molecule type" value="Genomic_DNA"/>
</dbReference>
<evidence type="ECO:0000256" key="8">
    <source>
        <dbReference type="ARBA" id="ARBA00022989"/>
    </source>
</evidence>
<dbReference type="PRINTS" id="PR00344">
    <property type="entry name" value="BCTRLSENSOR"/>
</dbReference>
<organism evidence="14 15">
    <name type="scientific">Protaetiibacter mangrovi</name>
    <dbReference type="NCBI Taxonomy" id="2970926"/>
    <lineage>
        <taxon>Bacteria</taxon>
        <taxon>Bacillati</taxon>
        <taxon>Actinomycetota</taxon>
        <taxon>Actinomycetes</taxon>
        <taxon>Micrococcales</taxon>
        <taxon>Microbacteriaceae</taxon>
        <taxon>Protaetiibacter</taxon>
    </lineage>
</organism>
<dbReference type="InterPro" id="IPR004358">
    <property type="entry name" value="Sig_transdc_His_kin-like_C"/>
</dbReference>
<evidence type="ECO:0000256" key="11">
    <source>
        <dbReference type="SAM" id="Phobius"/>
    </source>
</evidence>
<dbReference type="PROSITE" id="PS50885">
    <property type="entry name" value="HAMP"/>
    <property type="match status" value="1"/>
</dbReference>
<keyword evidence="8 11" id="KW-1133">Transmembrane helix</keyword>
<keyword evidence="15" id="KW-1185">Reference proteome</keyword>
<dbReference type="PANTHER" id="PTHR45436:SF5">
    <property type="entry name" value="SENSOR HISTIDINE KINASE TRCS"/>
    <property type="match status" value="1"/>
</dbReference>
<comment type="subcellular location">
    <subcellularLocation>
        <location evidence="2">Cell membrane</location>
    </subcellularLocation>
</comment>
<dbReference type="CDD" id="cd00082">
    <property type="entry name" value="HisKA"/>
    <property type="match status" value="1"/>
</dbReference>
<dbReference type="GO" id="GO:0016301">
    <property type="term" value="F:kinase activity"/>
    <property type="evidence" value="ECO:0007669"/>
    <property type="project" value="UniProtKB-KW"/>
</dbReference>
<keyword evidence="6 11" id="KW-0812">Transmembrane</keyword>
<evidence type="ECO:0000259" key="12">
    <source>
        <dbReference type="PROSITE" id="PS50109"/>
    </source>
</evidence>
<dbReference type="PROSITE" id="PS51318">
    <property type="entry name" value="TAT"/>
    <property type="match status" value="1"/>
</dbReference>
<dbReference type="InterPro" id="IPR003594">
    <property type="entry name" value="HATPase_dom"/>
</dbReference>
<dbReference type="PANTHER" id="PTHR45436">
    <property type="entry name" value="SENSOR HISTIDINE KINASE YKOH"/>
    <property type="match status" value="1"/>
</dbReference>
<keyword evidence="4" id="KW-0597">Phosphoprotein</keyword>
<sequence>MSRRAPLARRIFLVTVVVAVLTAMVTAVAVLQLARAGDAEEARASLGLQAERLANARPATRAALVEGLAELAGSDARAAVVAADGSVSGTAPAPARVVAALLDGEAASTSARADGVNWIVEARPSADGGGVVLARDATSVRAVTPAIALRVLLALAIGVVVAALAALVAARTLSRPLARLAGSARRIAAGERGVAPAPSSVSEIADVEAALEALDDALTRSEGRQREFLLSISHELRTPLTAIRGYAEALRDGLVPGAAATEVGATLEAEATRLGRFTDDLLALARLEAEDFPVVLAGVELGPVLADAASAWTGRATALGVALVAEGTAATRTDAGRVRQLVDGLIENALRVSPEGSTIRMTASLVGDRAVVEVADGGPGLSADDAAHAFERGRLRERYAEVRPVGTGLGLSIAARLVERLGGAISARSGERSGAVFRIELPPA</sequence>
<dbReference type="Gene3D" id="3.30.565.10">
    <property type="entry name" value="Histidine kinase-like ATPase, C-terminal domain"/>
    <property type="match status" value="1"/>
</dbReference>
<feature type="domain" description="Histidine kinase" evidence="12">
    <location>
        <begin position="231"/>
        <end position="444"/>
    </location>
</feature>
<gene>
    <name evidence="14" type="ORF">NUH29_09540</name>
</gene>
<proteinExistence type="predicted"/>
<dbReference type="InterPro" id="IPR036097">
    <property type="entry name" value="HisK_dim/P_sf"/>
</dbReference>
<dbReference type="SMART" id="SM00388">
    <property type="entry name" value="HisKA"/>
    <property type="match status" value="1"/>
</dbReference>
<evidence type="ECO:0000256" key="7">
    <source>
        <dbReference type="ARBA" id="ARBA00022777"/>
    </source>
</evidence>
<dbReference type="SMART" id="SM00304">
    <property type="entry name" value="HAMP"/>
    <property type="match status" value="1"/>
</dbReference>
<keyword evidence="10 11" id="KW-0472">Membrane</keyword>
<evidence type="ECO:0000256" key="1">
    <source>
        <dbReference type="ARBA" id="ARBA00000085"/>
    </source>
</evidence>
<accession>A0ABT1ZGG7</accession>